<dbReference type="KEGG" id="hro:HELRODRAFT_179376"/>
<dbReference type="InParanoid" id="T1FEM5"/>
<evidence type="ECO:0000313" key="5">
    <source>
        <dbReference type="Proteomes" id="UP000015101"/>
    </source>
</evidence>
<organism evidence="4 5">
    <name type="scientific">Helobdella robusta</name>
    <name type="common">Californian leech</name>
    <dbReference type="NCBI Taxonomy" id="6412"/>
    <lineage>
        <taxon>Eukaryota</taxon>
        <taxon>Metazoa</taxon>
        <taxon>Spiralia</taxon>
        <taxon>Lophotrochozoa</taxon>
        <taxon>Annelida</taxon>
        <taxon>Clitellata</taxon>
        <taxon>Hirudinea</taxon>
        <taxon>Rhynchobdellida</taxon>
        <taxon>Glossiphoniidae</taxon>
        <taxon>Helobdella</taxon>
    </lineage>
</organism>
<dbReference type="RefSeq" id="XP_009026454.1">
    <property type="nucleotide sequence ID" value="XM_009028206.1"/>
</dbReference>
<dbReference type="Gene3D" id="1.10.238.10">
    <property type="entry name" value="EF-hand"/>
    <property type="match status" value="1"/>
</dbReference>
<keyword evidence="5" id="KW-1185">Reference proteome</keyword>
<dbReference type="HOGENOM" id="CLU_2294681_0_0_1"/>
<name>T1FEM5_HELRO</name>
<dbReference type="PROSITE" id="PS00018">
    <property type="entry name" value="EF_HAND_1"/>
    <property type="match status" value="1"/>
</dbReference>
<dbReference type="SUPFAM" id="SSF47473">
    <property type="entry name" value="EF-hand"/>
    <property type="match status" value="1"/>
</dbReference>
<protein>
    <recommendedName>
        <fullName evidence="2">EF-hand domain-containing protein</fullName>
    </recommendedName>
</protein>
<evidence type="ECO:0000313" key="4">
    <source>
        <dbReference type="EnsemblMetazoa" id="HelroP179376"/>
    </source>
</evidence>
<reference evidence="5" key="1">
    <citation type="submission" date="2012-12" db="EMBL/GenBank/DDBJ databases">
        <authorList>
            <person name="Hellsten U."/>
            <person name="Grimwood J."/>
            <person name="Chapman J.A."/>
            <person name="Shapiro H."/>
            <person name="Aerts A."/>
            <person name="Otillar R.P."/>
            <person name="Terry A.Y."/>
            <person name="Boore J.L."/>
            <person name="Simakov O."/>
            <person name="Marletaz F."/>
            <person name="Cho S.-J."/>
            <person name="Edsinger-Gonzales E."/>
            <person name="Havlak P."/>
            <person name="Kuo D.-H."/>
            <person name="Larsson T."/>
            <person name="Lv J."/>
            <person name="Arendt D."/>
            <person name="Savage R."/>
            <person name="Osoegawa K."/>
            <person name="de Jong P."/>
            <person name="Lindberg D.R."/>
            <person name="Seaver E.C."/>
            <person name="Weisblat D.A."/>
            <person name="Putnam N.H."/>
            <person name="Grigoriev I.V."/>
            <person name="Rokhsar D.S."/>
        </authorList>
    </citation>
    <scope>NUCLEOTIDE SEQUENCE</scope>
</reference>
<dbReference type="GeneID" id="20207274"/>
<accession>T1FEM5</accession>
<keyword evidence="1" id="KW-0106">Calcium</keyword>
<dbReference type="GO" id="GO:0005509">
    <property type="term" value="F:calcium ion binding"/>
    <property type="evidence" value="ECO:0007669"/>
    <property type="project" value="InterPro"/>
</dbReference>
<dbReference type="CTD" id="20207274"/>
<dbReference type="EnsemblMetazoa" id="HelroT179376">
    <property type="protein sequence ID" value="HelroP179376"/>
    <property type="gene ID" value="HelroG179376"/>
</dbReference>
<dbReference type="Proteomes" id="UP000015101">
    <property type="component" value="Unassembled WGS sequence"/>
</dbReference>
<dbReference type="InterPro" id="IPR002048">
    <property type="entry name" value="EF_hand_dom"/>
</dbReference>
<dbReference type="PROSITE" id="PS50222">
    <property type="entry name" value="EF_HAND_2"/>
    <property type="match status" value="1"/>
</dbReference>
<dbReference type="EMBL" id="KB097519">
    <property type="protein sequence ID" value="ESN95599.1"/>
    <property type="molecule type" value="Genomic_DNA"/>
</dbReference>
<proteinExistence type="predicted"/>
<sequence>MNKIKNFFRRNKYPKRFTMKEVDDLKAVFELMDTDRNGCLSIPELEKATHVTGHRWDQELWQIKLEMSGFSSLVTRGAGIDMTDQMVNELMNKETLNFRCQ</sequence>
<dbReference type="InterPro" id="IPR018247">
    <property type="entry name" value="EF_Hand_1_Ca_BS"/>
</dbReference>
<reference evidence="3 5" key="2">
    <citation type="journal article" date="2013" name="Nature">
        <title>Insights into bilaterian evolution from three spiralian genomes.</title>
        <authorList>
            <person name="Simakov O."/>
            <person name="Marletaz F."/>
            <person name="Cho S.J."/>
            <person name="Edsinger-Gonzales E."/>
            <person name="Havlak P."/>
            <person name="Hellsten U."/>
            <person name="Kuo D.H."/>
            <person name="Larsson T."/>
            <person name="Lv J."/>
            <person name="Arendt D."/>
            <person name="Savage R."/>
            <person name="Osoegawa K."/>
            <person name="de Jong P."/>
            <person name="Grimwood J."/>
            <person name="Chapman J.A."/>
            <person name="Shapiro H."/>
            <person name="Aerts A."/>
            <person name="Otillar R.P."/>
            <person name="Terry A.Y."/>
            <person name="Boore J.L."/>
            <person name="Grigoriev I.V."/>
            <person name="Lindberg D.R."/>
            <person name="Seaver E.C."/>
            <person name="Weisblat D.A."/>
            <person name="Putnam N.H."/>
            <person name="Rokhsar D.S."/>
        </authorList>
    </citation>
    <scope>NUCLEOTIDE SEQUENCE</scope>
</reference>
<evidence type="ECO:0000256" key="1">
    <source>
        <dbReference type="ARBA" id="ARBA00022837"/>
    </source>
</evidence>
<dbReference type="EMBL" id="AMQM01006819">
    <property type="status" value="NOT_ANNOTATED_CDS"/>
    <property type="molecule type" value="Genomic_DNA"/>
</dbReference>
<evidence type="ECO:0000259" key="2">
    <source>
        <dbReference type="PROSITE" id="PS50222"/>
    </source>
</evidence>
<reference evidence="4" key="3">
    <citation type="submission" date="2015-06" db="UniProtKB">
        <authorList>
            <consortium name="EnsemblMetazoa"/>
        </authorList>
    </citation>
    <scope>IDENTIFICATION</scope>
</reference>
<dbReference type="AlphaFoldDB" id="T1FEM5"/>
<dbReference type="InterPro" id="IPR011992">
    <property type="entry name" value="EF-hand-dom_pair"/>
</dbReference>
<evidence type="ECO:0000313" key="3">
    <source>
        <dbReference type="EMBL" id="ESN95599.1"/>
    </source>
</evidence>
<gene>
    <name evidence="4" type="primary">20207274</name>
    <name evidence="3" type="ORF">HELRODRAFT_179376</name>
</gene>
<feature type="domain" description="EF-hand" evidence="2">
    <location>
        <begin position="20"/>
        <end position="55"/>
    </location>
</feature>